<proteinExistence type="predicted"/>
<evidence type="ECO:0000313" key="4">
    <source>
        <dbReference type="Proteomes" id="UP001472677"/>
    </source>
</evidence>
<organism evidence="3 4">
    <name type="scientific">Hibiscus sabdariffa</name>
    <name type="common">roselle</name>
    <dbReference type="NCBI Taxonomy" id="183260"/>
    <lineage>
        <taxon>Eukaryota</taxon>
        <taxon>Viridiplantae</taxon>
        <taxon>Streptophyta</taxon>
        <taxon>Embryophyta</taxon>
        <taxon>Tracheophyta</taxon>
        <taxon>Spermatophyta</taxon>
        <taxon>Magnoliopsida</taxon>
        <taxon>eudicotyledons</taxon>
        <taxon>Gunneridae</taxon>
        <taxon>Pentapetalae</taxon>
        <taxon>rosids</taxon>
        <taxon>malvids</taxon>
        <taxon>Malvales</taxon>
        <taxon>Malvaceae</taxon>
        <taxon>Malvoideae</taxon>
        <taxon>Hibiscus</taxon>
    </lineage>
</organism>
<dbReference type="Proteomes" id="UP001472677">
    <property type="component" value="Unassembled WGS sequence"/>
</dbReference>
<dbReference type="EMBL" id="JBBPBM010000182">
    <property type="protein sequence ID" value="KAK8501646.1"/>
    <property type="molecule type" value="Genomic_DNA"/>
</dbReference>
<accession>A0ABR2B482</accession>
<dbReference type="InterPro" id="IPR000727">
    <property type="entry name" value="T_SNARE_dom"/>
</dbReference>
<dbReference type="PROSITE" id="PS50192">
    <property type="entry name" value="T_SNARE"/>
    <property type="match status" value="1"/>
</dbReference>
<keyword evidence="1" id="KW-0653">Protein transport</keyword>
<evidence type="ECO:0000313" key="3">
    <source>
        <dbReference type="EMBL" id="KAK8501646.1"/>
    </source>
</evidence>
<evidence type="ECO:0000259" key="2">
    <source>
        <dbReference type="PROSITE" id="PS50192"/>
    </source>
</evidence>
<keyword evidence="1" id="KW-0813">Transport</keyword>
<dbReference type="Gene3D" id="1.20.5.110">
    <property type="match status" value="1"/>
</dbReference>
<keyword evidence="4" id="KW-1185">Reference proteome</keyword>
<gene>
    <name evidence="3" type="ORF">V6N12_002384</name>
</gene>
<name>A0ABR2B482_9ROSI</name>
<evidence type="ECO:0000256" key="1">
    <source>
        <dbReference type="ARBA" id="ARBA00022927"/>
    </source>
</evidence>
<sequence length="270" mass="30438">MSELGKAHAKALICWFSDGKEDQHNIENLTSEITNLLKTSEKRLQRVSATGPFEDSNVELSWLEHPFSKREVLSSTLNESIFMFFASYLLLSTASNSEISEKVLVAAEFLGWQEFSTASTCHRPSEPFSGAPEETINLFEAPQAANGSNGRNFSSITKCTYHFKQGTIIDRIDYNIQNVATTVEVGLKQLHKFVTRDFAILATSHPEFDKIRQREDKNKKEWVMCASVLVIHAGPLNPQGDHLLICKHGVFINMWHTISTHLAKLRTLKV</sequence>
<feature type="domain" description="T-SNARE coiled-coil homology" evidence="2">
    <location>
        <begin position="165"/>
        <end position="193"/>
    </location>
</feature>
<comment type="caution">
    <text evidence="3">The sequence shown here is derived from an EMBL/GenBank/DDBJ whole genome shotgun (WGS) entry which is preliminary data.</text>
</comment>
<protein>
    <recommendedName>
        <fullName evidence="2">t-SNARE coiled-coil homology domain-containing protein</fullName>
    </recommendedName>
</protein>
<reference evidence="3 4" key="1">
    <citation type="journal article" date="2024" name="G3 (Bethesda)">
        <title>Genome assembly of Hibiscus sabdariffa L. provides insights into metabolisms of medicinal natural products.</title>
        <authorList>
            <person name="Kim T."/>
        </authorList>
    </citation>
    <scope>NUCLEOTIDE SEQUENCE [LARGE SCALE GENOMIC DNA]</scope>
    <source>
        <strain evidence="3">TK-2024</strain>
        <tissue evidence="3">Old leaves</tissue>
    </source>
</reference>